<evidence type="ECO:0000313" key="3">
    <source>
        <dbReference type="Proteomes" id="UP001189813"/>
    </source>
</evidence>
<dbReference type="Proteomes" id="UP001189813">
    <property type="component" value="Unassembled WGS sequence"/>
</dbReference>
<dbReference type="Gene3D" id="1.10.150.130">
    <property type="match status" value="1"/>
</dbReference>
<proteinExistence type="predicted"/>
<dbReference type="InterPro" id="IPR010998">
    <property type="entry name" value="Integrase_recombinase_N"/>
</dbReference>
<accession>A0ABN9JDZ8</accession>
<protein>
    <recommendedName>
        <fullName evidence="4">Integrase</fullName>
    </recommendedName>
</protein>
<reference evidence="2 3" key="1">
    <citation type="submission" date="2023-07" db="EMBL/GenBank/DDBJ databases">
        <authorList>
            <person name="Peeters C."/>
        </authorList>
    </citation>
    <scope>NUCLEOTIDE SEQUENCE [LARGE SCALE GENOMIC DNA]</scope>
    <source>
        <strain evidence="2 3">LMG 19083</strain>
    </source>
</reference>
<comment type="caution">
    <text evidence="2">The sequence shown here is derived from an EMBL/GenBank/DDBJ whole genome shotgun (WGS) entry which is preliminary data.</text>
</comment>
<keyword evidence="1" id="KW-0238">DNA-binding</keyword>
<name>A0ABN9JDZ8_9RALS</name>
<organism evidence="2 3">
    <name type="scientific">Ralstonia psammae</name>
    <dbReference type="NCBI Taxonomy" id="3058598"/>
    <lineage>
        <taxon>Bacteria</taxon>
        <taxon>Pseudomonadati</taxon>
        <taxon>Pseudomonadota</taxon>
        <taxon>Betaproteobacteria</taxon>
        <taxon>Burkholderiales</taxon>
        <taxon>Burkholderiaceae</taxon>
        <taxon>Ralstonia</taxon>
    </lineage>
</organism>
<gene>
    <name evidence="2" type="ORF">LMG19083_04754</name>
</gene>
<evidence type="ECO:0000313" key="2">
    <source>
        <dbReference type="EMBL" id="CAJ0808693.1"/>
    </source>
</evidence>
<keyword evidence="3" id="KW-1185">Reference proteome</keyword>
<evidence type="ECO:0008006" key="4">
    <source>
        <dbReference type="Google" id="ProtNLM"/>
    </source>
</evidence>
<dbReference type="EMBL" id="CATZBU010000021">
    <property type="protein sequence ID" value="CAJ0808693.1"/>
    <property type="molecule type" value="Genomic_DNA"/>
</dbReference>
<dbReference type="SUPFAM" id="SSF47823">
    <property type="entry name" value="lambda integrase-like, N-terminal domain"/>
    <property type="match status" value="1"/>
</dbReference>
<dbReference type="RefSeq" id="WP_316669268.1">
    <property type="nucleotide sequence ID" value="NZ_CATZBU010000021.1"/>
</dbReference>
<sequence>MSDVDHYLEAATRDHTRRSYQSAIRHFEREWGGFLPASADNIAQYLAEHAQTLSIDTLRQRLAAIAQWHISQGFPDPTRAPHVRKVLKGIQALHPSQERRAKPLQLAQLE</sequence>
<evidence type="ECO:0000256" key="1">
    <source>
        <dbReference type="ARBA" id="ARBA00023125"/>
    </source>
</evidence>